<sequence>MEVFTFNTQSVPFHKKQVSHIEELLLLTKEMDASDLHLSAYSPPAIRVGGYLMPVKCPSLTPEEIRRLIDQLLTPRQREVLEERKAVDLAVEVSGMGRFRINSYYQRGFITAAIRRLADRIPELETLGLPPSVWKLADLKDGLVLVTGTTGSGKTTTLAAIIERINATSRRNIITIEDPIEYQHFNRQSIINQRELYSDVPSFFDGLRSALRADPEVILVGEMRDLDTMRTAVMAAETGHLVFSTLHSRDAVSSITRVLGIFSPEEQNQIKQQLSISLRAVISQQLLPRADAPGLRVLASEVMFITPAISNLIRLGKLENIFTAIETGKKHGMQTTEQSLLSLYKKGLIDYRTALQSARNPSFIKEKIGTS</sequence>
<accession>A0A0B7MIC8</accession>
<name>A0A0B7MIC8_9FIRM</name>
<dbReference type="Pfam" id="PF00437">
    <property type="entry name" value="T2SSE"/>
    <property type="match status" value="1"/>
</dbReference>
<feature type="domain" description="AAA+ ATPase" evidence="2">
    <location>
        <begin position="140"/>
        <end position="265"/>
    </location>
</feature>
<dbReference type="InterPro" id="IPR001482">
    <property type="entry name" value="T2SS/T4SS_dom"/>
</dbReference>
<evidence type="ECO:0000313" key="3">
    <source>
        <dbReference type="EMBL" id="CEO89780.1"/>
    </source>
</evidence>
<reference evidence="4" key="1">
    <citation type="submission" date="2015-01" db="EMBL/GenBank/DDBJ databases">
        <authorList>
            <person name="Manzoor Shahid"/>
            <person name="Zubair Saima"/>
        </authorList>
    </citation>
    <scope>NUCLEOTIDE SEQUENCE [LARGE SCALE GENOMIC DNA]</scope>
    <source>
        <strain evidence="4">Sp3</strain>
    </source>
</reference>
<dbReference type="CDD" id="cd01131">
    <property type="entry name" value="PilT"/>
    <property type="match status" value="1"/>
</dbReference>
<comment type="similarity">
    <text evidence="1">Belongs to the GSP E family.</text>
</comment>
<gene>
    <name evidence="3" type="primary">pilT</name>
    <name evidence="3" type="ORF">SSCH_60050</name>
</gene>
<dbReference type="PANTHER" id="PTHR30486">
    <property type="entry name" value="TWITCHING MOTILITY PROTEIN PILT"/>
    <property type="match status" value="1"/>
</dbReference>
<dbReference type="Gene3D" id="3.30.450.90">
    <property type="match status" value="1"/>
</dbReference>
<dbReference type="GO" id="GO:0005524">
    <property type="term" value="F:ATP binding"/>
    <property type="evidence" value="ECO:0007669"/>
    <property type="project" value="InterPro"/>
</dbReference>
<keyword evidence="4" id="KW-1185">Reference proteome</keyword>
<dbReference type="AlphaFoldDB" id="A0A0B7MIC8"/>
<evidence type="ECO:0000313" key="4">
    <source>
        <dbReference type="Proteomes" id="UP000046155"/>
    </source>
</evidence>
<dbReference type="Proteomes" id="UP000046155">
    <property type="component" value="Unassembled WGS sequence"/>
</dbReference>
<dbReference type="SUPFAM" id="SSF52540">
    <property type="entry name" value="P-loop containing nucleoside triphosphate hydrolases"/>
    <property type="match status" value="1"/>
</dbReference>
<protein>
    <submittedName>
        <fullName evidence="3">Twitching motility protein</fullName>
    </submittedName>
</protein>
<dbReference type="Gene3D" id="3.40.50.300">
    <property type="entry name" value="P-loop containing nucleotide triphosphate hydrolases"/>
    <property type="match status" value="1"/>
</dbReference>
<dbReference type="GO" id="GO:0016887">
    <property type="term" value="F:ATP hydrolysis activity"/>
    <property type="evidence" value="ECO:0007669"/>
    <property type="project" value="InterPro"/>
</dbReference>
<dbReference type="InterPro" id="IPR006321">
    <property type="entry name" value="PilT/PilU"/>
</dbReference>
<dbReference type="EMBL" id="CDRZ01000258">
    <property type="protein sequence ID" value="CEO89780.1"/>
    <property type="molecule type" value="Genomic_DNA"/>
</dbReference>
<organism evidence="3 4">
    <name type="scientific">Syntrophaceticus schinkii</name>
    <dbReference type="NCBI Taxonomy" id="499207"/>
    <lineage>
        <taxon>Bacteria</taxon>
        <taxon>Bacillati</taxon>
        <taxon>Bacillota</taxon>
        <taxon>Clostridia</taxon>
        <taxon>Thermoanaerobacterales</taxon>
        <taxon>Thermoanaerobacterales Family III. Incertae Sedis</taxon>
        <taxon>Syntrophaceticus</taxon>
    </lineage>
</organism>
<dbReference type="InterPro" id="IPR050921">
    <property type="entry name" value="T4SS_GSP_E_ATPase"/>
</dbReference>
<dbReference type="InterPro" id="IPR027417">
    <property type="entry name" value="P-loop_NTPase"/>
</dbReference>
<dbReference type="InterPro" id="IPR003593">
    <property type="entry name" value="AAA+_ATPase"/>
</dbReference>
<evidence type="ECO:0000259" key="2">
    <source>
        <dbReference type="SMART" id="SM00382"/>
    </source>
</evidence>
<evidence type="ECO:0000256" key="1">
    <source>
        <dbReference type="ARBA" id="ARBA00006611"/>
    </source>
</evidence>
<dbReference type="NCBIfam" id="TIGR01420">
    <property type="entry name" value="pilT_fam"/>
    <property type="match status" value="1"/>
</dbReference>
<proteinExistence type="inferred from homology"/>
<dbReference type="SMART" id="SM00382">
    <property type="entry name" value="AAA"/>
    <property type="match status" value="1"/>
</dbReference>